<name>A0AAN8NB72_9PEZI</name>
<gene>
    <name evidence="1" type="ORF">TWF506_003426</name>
</gene>
<sequence length="130" mass="14241">MMMMMMIILGDVKVDDDVDEVEVEVEIDKVDCSIVLPEGNPKVCCCEVGWVEGDFIINQVGYKVKREKNPGQTSQKGRGRRKRARNCCKYVTKGRPGKGPGSIISTGCDISARMGPVCAVCGGGREFCLY</sequence>
<comment type="caution">
    <text evidence="1">The sequence shown here is derived from an EMBL/GenBank/DDBJ whole genome shotgun (WGS) entry which is preliminary data.</text>
</comment>
<dbReference type="Proteomes" id="UP001307849">
    <property type="component" value="Unassembled WGS sequence"/>
</dbReference>
<dbReference type="EMBL" id="JAVHJM010000012">
    <property type="protein sequence ID" value="KAK6500662.1"/>
    <property type="molecule type" value="Genomic_DNA"/>
</dbReference>
<organism evidence="1 2">
    <name type="scientific">Arthrobotrys conoides</name>
    <dbReference type="NCBI Taxonomy" id="74498"/>
    <lineage>
        <taxon>Eukaryota</taxon>
        <taxon>Fungi</taxon>
        <taxon>Dikarya</taxon>
        <taxon>Ascomycota</taxon>
        <taxon>Pezizomycotina</taxon>
        <taxon>Orbiliomycetes</taxon>
        <taxon>Orbiliales</taxon>
        <taxon>Orbiliaceae</taxon>
        <taxon>Arthrobotrys</taxon>
    </lineage>
</organism>
<keyword evidence="2" id="KW-1185">Reference proteome</keyword>
<evidence type="ECO:0000313" key="2">
    <source>
        <dbReference type="Proteomes" id="UP001307849"/>
    </source>
</evidence>
<accession>A0AAN8NB72</accession>
<proteinExistence type="predicted"/>
<dbReference type="AlphaFoldDB" id="A0AAN8NB72"/>
<reference evidence="1 2" key="1">
    <citation type="submission" date="2019-10" db="EMBL/GenBank/DDBJ databases">
        <authorList>
            <person name="Palmer J.M."/>
        </authorList>
    </citation>
    <scope>NUCLEOTIDE SEQUENCE [LARGE SCALE GENOMIC DNA]</scope>
    <source>
        <strain evidence="1 2">TWF506</strain>
    </source>
</reference>
<evidence type="ECO:0000313" key="1">
    <source>
        <dbReference type="EMBL" id="KAK6500662.1"/>
    </source>
</evidence>
<protein>
    <submittedName>
        <fullName evidence="1">Uncharacterized protein</fullName>
    </submittedName>
</protein>